<dbReference type="PANTHER" id="PTHR38111">
    <property type="entry name" value="ZN(2)-C6 FUNGAL-TYPE DOMAIN-CONTAINING PROTEIN-RELATED"/>
    <property type="match status" value="1"/>
</dbReference>
<sequence>MSYLPATQSEGYQRKLEFVFFGTEPAAKRNASSPRKTPQKTRKSSDLVRQRQSQEQSSKYSSSITILPFINEASDHSLAAPQNRSGYMALLRERYVPELPKFTCERGELNGASWIATACSLALKSQHSEMLSDSLLAMSLSLVGLDRHEGELSTASLKQYSRALNGLRSGLAPRPSGLSQHQVNAALVTSLACGMYEMMTNKSLSALMHHLNGVSAILKTRGVENLQSDSSRRTFYEYRSIHLPIALSTRKANFLSLPKWINPPWKTLEPLSASKLGTVIDIGFEIPVLMEKFDNLQQQEQIASVPDMASQMNSLILDGLAIQQAFNDWERRIRGRDDMPSLYIPRQAKWSALNLDVESNIYPISFDFANWDNASGLSYYEMLQIFLNTLLIDIKTFARRSNIAPHALAAMNSQILAQNSIDCADRICQSVEWFLEDNKKLIGRMVILAPFESARALFARLSLEATGEASQDAFVGERAAHMGGIEIVEGVELTAAEGEQSIGIP</sequence>
<evidence type="ECO:0008006" key="4">
    <source>
        <dbReference type="Google" id="ProtNLM"/>
    </source>
</evidence>
<dbReference type="InterPro" id="IPR053178">
    <property type="entry name" value="Osmoadaptation_assoc"/>
</dbReference>
<reference evidence="2 3" key="1">
    <citation type="submission" date="2016-03" db="EMBL/GenBank/DDBJ databases">
        <authorList>
            <person name="Ploux O."/>
        </authorList>
    </citation>
    <scope>NUCLEOTIDE SEQUENCE [LARGE SCALE GENOMIC DNA]</scope>
    <source>
        <strain evidence="2 3">UAMH 11012</strain>
    </source>
</reference>
<evidence type="ECO:0000313" key="2">
    <source>
        <dbReference type="EMBL" id="CZR63374.1"/>
    </source>
</evidence>
<accession>A0A1L7XEC3</accession>
<name>A0A1L7XEC3_9HELO</name>
<feature type="compositionally biased region" description="Low complexity" evidence="1">
    <location>
        <begin position="50"/>
        <end position="60"/>
    </location>
</feature>
<evidence type="ECO:0000256" key="1">
    <source>
        <dbReference type="SAM" id="MobiDB-lite"/>
    </source>
</evidence>
<dbReference type="AlphaFoldDB" id="A0A1L7XEC3"/>
<feature type="region of interest" description="Disordered" evidence="1">
    <location>
        <begin position="26"/>
        <end position="60"/>
    </location>
</feature>
<dbReference type="STRING" id="576137.A0A1L7XEC3"/>
<gene>
    <name evidence="2" type="ORF">PAC_13271</name>
</gene>
<evidence type="ECO:0000313" key="3">
    <source>
        <dbReference type="Proteomes" id="UP000184330"/>
    </source>
</evidence>
<dbReference type="PANTHER" id="PTHR38111:SF2">
    <property type="entry name" value="FINGER DOMAIN PROTEIN, PUTATIVE (AFU_ORTHOLOGUE AFUA_1G01560)-RELATED"/>
    <property type="match status" value="1"/>
</dbReference>
<dbReference type="EMBL" id="FJOG01000023">
    <property type="protein sequence ID" value="CZR63374.1"/>
    <property type="molecule type" value="Genomic_DNA"/>
</dbReference>
<keyword evidence="3" id="KW-1185">Reference proteome</keyword>
<organism evidence="2 3">
    <name type="scientific">Phialocephala subalpina</name>
    <dbReference type="NCBI Taxonomy" id="576137"/>
    <lineage>
        <taxon>Eukaryota</taxon>
        <taxon>Fungi</taxon>
        <taxon>Dikarya</taxon>
        <taxon>Ascomycota</taxon>
        <taxon>Pezizomycotina</taxon>
        <taxon>Leotiomycetes</taxon>
        <taxon>Helotiales</taxon>
        <taxon>Mollisiaceae</taxon>
        <taxon>Phialocephala</taxon>
        <taxon>Phialocephala fortinii species complex</taxon>
    </lineage>
</organism>
<proteinExistence type="predicted"/>
<protein>
    <recommendedName>
        <fullName evidence="4">Negative acting factor</fullName>
    </recommendedName>
</protein>
<dbReference type="Proteomes" id="UP000184330">
    <property type="component" value="Unassembled WGS sequence"/>
</dbReference>
<dbReference type="OrthoDB" id="4491390at2759"/>